<evidence type="ECO:0000256" key="5">
    <source>
        <dbReference type="ARBA" id="ARBA00022475"/>
    </source>
</evidence>
<dbReference type="PATRIC" id="fig|1268236.3.peg.1909"/>
<dbReference type="OrthoDB" id="5812603at2"/>
<comment type="subcellular location">
    <subcellularLocation>
        <location evidence="2">Cell inner membrane</location>
        <topology evidence="2">Single-pass membrane protein</topology>
        <orientation evidence="2">Periplasmic side</orientation>
    </subcellularLocation>
</comment>
<keyword evidence="9" id="KW-1133">Transmembrane helix</keyword>
<dbReference type="SUPFAM" id="SSF158855">
    <property type="entry name" value="Lipase chaperone-like"/>
    <property type="match status" value="1"/>
</dbReference>
<keyword evidence="7" id="KW-0812">Transmembrane</keyword>
<dbReference type="GO" id="GO:0016042">
    <property type="term" value="P:lipid catabolic process"/>
    <property type="evidence" value="ECO:0007669"/>
    <property type="project" value="UniProtKB-KW"/>
</dbReference>
<dbReference type="EMBL" id="AQGQ01000052">
    <property type="protein sequence ID" value="EOD55305.1"/>
    <property type="molecule type" value="Genomic_DNA"/>
</dbReference>
<gene>
    <name evidence="16" type="ORF">G113_09672</name>
</gene>
<evidence type="ECO:0000256" key="15">
    <source>
        <dbReference type="ARBA" id="ARBA00033028"/>
    </source>
</evidence>
<evidence type="ECO:0000313" key="16">
    <source>
        <dbReference type="EMBL" id="EOD55305.1"/>
    </source>
</evidence>
<keyword evidence="8" id="KW-0442">Lipid degradation</keyword>
<keyword evidence="5" id="KW-1003">Cell membrane</keyword>
<evidence type="ECO:0000256" key="2">
    <source>
        <dbReference type="ARBA" id="ARBA00004383"/>
    </source>
</evidence>
<dbReference type="InterPro" id="IPR004961">
    <property type="entry name" value="Lipase_chaperone"/>
</dbReference>
<evidence type="ECO:0000256" key="1">
    <source>
        <dbReference type="ARBA" id="ARBA00003280"/>
    </source>
</evidence>
<evidence type="ECO:0000256" key="8">
    <source>
        <dbReference type="ARBA" id="ARBA00022963"/>
    </source>
</evidence>
<reference evidence="16 17" key="1">
    <citation type="journal article" date="2013" name="Genome Announc.">
        <title>Draft Genome Sequence of Aeromonas molluscorum Strain 848TT, Isolated from Bivalve Molluscs.</title>
        <authorList>
            <person name="Spataro N."/>
            <person name="Farfan M."/>
            <person name="Albarral V."/>
            <person name="Sanglas A."/>
            <person name="Loren J.G."/>
            <person name="Fuste M.C."/>
            <person name="Bosch E."/>
        </authorList>
    </citation>
    <scope>NUCLEOTIDE SEQUENCE [LARGE SCALE GENOMIC DNA]</scope>
    <source>
        <strain evidence="16 17">848</strain>
    </source>
</reference>
<dbReference type="GO" id="GO:0005886">
    <property type="term" value="C:plasma membrane"/>
    <property type="evidence" value="ECO:0007669"/>
    <property type="project" value="UniProtKB-SubCell"/>
</dbReference>
<dbReference type="RefSeq" id="WP_005899767.1">
    <property type="nucleotide sequence ID" value="NZ_AQGQ01000052.1"/>
</dbReference>
<evidence type="ECO:0000256" key="3">
    <source>
        <dbReference type="ARBA" id="ARBA00010358"/>
    </source>
</evidence>
<sequence length="252" mass="28825">MKTNTGVLTLAVVSLLLGLLGYWLNQRQDKPDAPVLDPSSMRQQLVDRLASGQPIEDLLLRRYQGFLQQEARLALPQAPDLASLIQLFDSREQLRQRNFDAQEQSGLFGEERLMEQWTLRRKELAEASPGEQLALGEALDNWLAEQPGWFQEAEANGRLISDLQRMARLTPEARRLAMLERVGPEAQGRLQQLAQDTQHFEHQLDGYLAELATMTSQDPQAHQQLLALWFPETQWRRVAALTRLRQEQLPAQ</sequence>
<evidence type="ECO:0000256" key="4">
    <source>
        <dbReference type="ARBA" id="ARBA00019692"/>
    </source>
</evidence>
<evidence type="ECO:0000256" key="6">
    <source>
        <dbReference type="ARBA" id="ARBA00022519"/>
    </source>
</evidence>
<protein>
    <recommendedName>
        <fullName evidence="4">Lipase chaperone</fullName>
    </recommendedName>
    <alternativeName>
        <fullName evidence="15">Lipase foldase</fullName>
    </alternativeName>
    <alternativeName>
        <fullName evidence="13">Lipase helper protein</fullName>
    </alternativeName>
    <alternativeName>
        <fullName evidence="14">Lipase modulator</fullName>
    </alternativeName>
</protein>
<organism evidence="16 17">
    <name type="scientific">Aeromonas molluscorum 848</name>
    <dbReference type="NCBI Taxonomy" id="1268236"/>
    <lineage>
        <taxon>Bacteria</taxon>
        <taxon>Pseudomonadati</taxon>
        <taxon>Pseudomonadota</taxon>
        <taxon>Gammaproteobacteria</taxon>
        <taxon>Aeromonadales</taxon>
        <taxon>Aeromonadaceae</taxon>
        <taxon>Aeromonas</taxon>
    </lineage>
</organism>
<comment type="similarity">
    <text evidence="3">Belongs to the lipase chaperone family.</text>
</comment>
<keyword evidence="10" id="KW-0443">Lipid metabolism</keyword>
<evidence type="ECO:0000256" key="12">
    <source>
        <dbReference type="ARBA" id="ARBA00023186"/>
    </source>
</evidence>
<comment type="function">
    <text evidence="1">May be involved in the folding of the extracellular lipase during its passage through the periplasm.</text>
</comment>
<evidence type="ECO:0000256" key="10">
    <source>
        <dbReference type="ARBA" id="ARBA00023098"/>
    </source>
</evidence>
<accession>R1GUK9</accession>
<keyword evidence="11" id="KW-0472">Membrane</keyword>
<keyword evidence="17" id="KW-1185">Reference proteome</keyword>
<dbReference type="Pfam" id="PF03280">
    <property type="entry name" value="Lipase_chap"/>
    <property type="match status" value="1"/>
</dbReference>
<keyword evidence="6" id="KW-0997">Cell inner membrane</keyword>
<evidence type="ECO:0000256" key="7">
    <source>
        <dbReference type="ARBA" id="ARBA00022692"/>
    </source>
</evidence>
<dbReference type="GO" id="GO:0051082">
    <property type="term" value="F:unfolded protein binding"/>
    <property type="evidence" value="ECO:0007669"/>
    <property type="project" value="InterPro"/>
</dbReference>
<dbReference type="Proteomes" id="UP000013526">
    <property type="component" value="Unassembled WGS sequence"/>
</dbReference>
<evidence type="ECO:0000256" key="11">
    <source>
        <dbReference type="ARBA" id="ARBA00023136"/>
    </source>
</evidence>
<dbReference type="AlphaFoldDB" id="R1GUK9"/>
<evidence type="ECO:0000256" key="14">
    <source>
        <dbReference type="ARBA" id="ARBA00031542"/>
    </source>
</evidence>
<evidence type="ECO:0000256" key="9">
    <source>
        <dbReference type="ARBA" id="ARBA00022989"/>
    </source>
</evidence>
<evidence type="ECO:0000313" key="17">
    <source>
        <dbReference type="Proteomes" id="UP000013526"/>
    </source>
</evidence>
<comment type="caution">
    <text evidence="16">The sequence shown here is derived from an EMBL/GenBank/DDBJ whole genome shotgun (WGS) entry which is preliminary data.</text>
</comment>
<keyword evidence="12" id="KW-0143">Chaperone</keyword>
<evidence type="ECO:0000256" key="13">
    <source>
        <dbReference type="ARBA" id="ARBA00030948"/>
    </source>
</evidence>
<proteinExistence type="inferred from homology"/>
<name>R1GUK9_9GAMM</name>
<dbReference type="GO" id="GO:0006457">
    <property type="term" value="P:protein folding"/>
    <property type="evidence" value="ECO:0007669"/>
    <property type="project" value="InterPro"/>
</dbReference>